<organism evidence="4 5">
    <name type="scientific">Aureobasidium subglaciale (strain EXF-2481)</name>
    <name type="common">Aureobasidium pullulans var. subglaciale</name>
    <dbReference type="NCBI Taxonomy" id="1043005"/>
    <lineage>
        <taxon>Eukaryota</taxon>
        <taxon>Fungi</taxon>
        <taxon>Dikarya</taxon>
        <taxon>Ascomycota</taxon>
        <taxon>Pezizomycotina</taxon>
        <taxon>Dothideomycetes</taxon>
        <taxon>Dothideomycetidae</taxon>
        <taxon>Dothideales</taxon>
        <taxon>Saccotheciaceae</taxon>
        <taxon>Aureobasidium</taxon>
    </lineage>
</organism>
<dbReference type="AlphaFoldDB" id="A0A074Y5M4"/>
<dbReference type="STRING" id="1043005.A0A074Y5M4"/>
<keyword evidence="1" id="KW-0805">Transcription regulation</keyword>
<name>A0A074Y5M4_AURSE</name>
<dbReference type="InterPro" id="IPR051127">
    <property type="entry name" value="Fungal_SecMet_Regulators"/>
</dbReference>
<keyword evidence="3" id="KW-0539">Nucleus</keyword>
<dbReference type="OrthoDB" id="3266505at2759"/>
<gene>
    <name evidence="4" type="ORF">AUEXF2481DRAFT_346317</name>
</gene>
<dbReference type="RefSeq" id="XP_013341669.1">
    <property type="nucleotide sequence ID" value="XM_013486215.1"/>
</dbReference>
<dbReference type="InParanoid" id="A0A074Y5M4"/>
<dbReference type="HOGENOM" id="CLU_1111190_0_0_1"/>
<dbReference type="CDD" id="cd12148">
    <property type="entry name" value="fungal_TF_MHR"/>
    <property type="match status" value="1"/>
</dbReference>
<evidence type="ECO:0008006" key="6">
    <source>
        <dbReference type="Google" id="ProtNLM"/>
    </source>
</evidence>
<keyword evidence="5" id="KW-1185">Reference proteome</keyword>
<dbReference type="EMBL" id="KL584767">
    <property type="protein sequence ID" value="KEQ93025.1"/>
    <property type="molecule type" value="Genomic_DNA"/>
</dbReference>
<dbReference type="PANTHER" id="PTHR47424:SF6">
    <property type="entry name" value="PROLINE UTILIZATION TRANS-ACTIVATOR"/>
    <property type="match status" value="1"/>
</dbReference>
<protein>
    <recommendedName>
        <fullName evidence="6">Transcription factor domain-containing protein</fullName>
    </recommendedName>
</protein>
<evidence type="ECO:0000313" key="4">
    <source>
        <dbReference type="EMBL" id="KEQ93025.1"/>
    </source>
</evidence>
<dbReference type="Proteomes" id="UP000030641">
    <property type="component" value="Unassembled WGS sequence"/>
</dbReference>
<reference evidence="4 5" key="1">
    <citation type="journal article" date="2014" name="BMC Genomics">
        <title>Genome sequencing of four Aureobasidium pullulans varieties: biotechnological potential, stress tolerance, and description of new species.</title>
        <authorList>
            <person name="Gostin Ar C."/>
            <person name="Ohm R.A."/>
            <person name="Kogej T."/>
            <person name="Sonjak S."/>
            <person name="Turk M."/>
            <person name="Zajc J."/>
            <person name="Zalar P."/>
            <person name="Grube M."/>
            <person name="Sun H."/>
            <person name="Han J."/>
            <person name="Sharma A."/>
            <person name="Chiniquy J."/>
            <person name="Ngan C.Y."/>
            <person name="Lipzen A."/>
            <person name="Barry K."/>
            <person name="Grigoriev I.V."/>
            <person name="Gunde-Cimerman N."/>
        </authorList>
    </citation>
    <scope>NUCLEOTIDE SEQUENCE [LARGE SCALE GENOMIC DNA]</scope>
    <source>
        <strain evidence="4 5">EXF-2481</strain>
    </source>
</reference>
<evidence type="ECO:0000256" key="1">
    <source>
        <dbReference type="ARBA" id="ARBA00023015"/>
    </source>
</evidence>
<evidence type="ECO:0000256" key="3">
    <source>
        <dbReference type="ARBA" id="ARBA00023242"/>
    </source>
</evidence>
<sequence>MAIDFTNTPLRLTRTSASLHLMLYQAILLCIRPVVLQQVHHKLQVTNFEQQTSAVIQRLSKTCEEAAMKSLAILSKLKQDRTIARFGFFDLDATFSAAFVLIMLRISDETGDAPPPKILEACQVLEYLSVVGNQMATRRLNDIKEFCYHVWPNFTLHNQASHVLLEQSLQAGSLPAHQDISAPSQAQGDFMDHSVLADLDLRPYAADGALSTDFFNGAGDIYSCFNDPSLSLTGRDLDDWMEMSRILNTQ</sequence>
<evidence type="ECO:0000313" key="5">
    <source>
        <dbReference type="Proteomes" id="UP000030641"/>
    </source>
</evidence>
<proteinExistence type="predicted"/>
<dbReference type="PANTHER" id="PTHR47424">
    <property type="entry name" value="REGULATORY PROTEIN GAL4"/>
    <property type="match status" value="1"/>
</dbReference>
<keyword evidence="2" id="KW-0804">Transcription</keyword>
<evidence type="ECO:0000256" key="2">
    <source>
        <dbReference type="ARBA" id="ARBA00023163"/>
    </source>
</evidence>
<accession>A0A074Y5M4</accession>
<dbReference type="GeneID" id="25365126"/>
<dbReference type="OMA" id="GVERCQM"/>